<dbReference type="EMBL" id="JQ031550">
    <property type="protein sequence ID" value="AEY78071.1"/>
    <property type="molecule type" value="Genomic_DNA"/>
</dbReference>
<geneLocation type="plasmid" evidence="1">
    <name>pCG103-32</name>
</geneLocation>
<accession>H2ERQ4</accession>
<protein>
    <submittedName>
        <fullName evidence="1">Uncharacterized protein</fullName>
    </submittedName>
</protein>
<dbReference type="AlphaFoldDB" id="H2ERQ4"/>
<organism evidence="1">
    <name type="scientific">Aliivibrio fischeri</name>
    <name type="common">Vibrio fischeri</name>
    <dbReference type="NCBI Taxonomy" id="668"/>
    <lineage>
        <taxon>Bacteria</taxon>
        <taxon>Pseudomonadati</taxon>
        <taxon>Pseudomonadota</taxon>
        <taxon>Gammaproteobacteria</taxon>
        <taxon>Vibrionales</taxon>
        <taxon>Vibrionaceae</taxon>
        <taxon>Aliivibrio</taxon>
    </lineage>
</organism>
<name>H2ERQ4_ALIFS</name>
<proteinExistence type="predicted"/>
<reference evidence="1" key="1">
    <citation type="submission" date="2011-11" db="EMBL/GenBank/DDBJ databases">
        <authorList>
            <person name="Summers A.O."/>
            <person name="Wireman J."/>
            <person name="Williams L.E."/>
        </authorList>
    </citation>
    <scope>NUCLEOTIDE SEQUENCE</scope>
    <source>
        <strain evidence="1">CG103</strain>
        <plasmid evidence="1">pCG103-32</plasmid>
    </source>
</reference>
<sequence>MMEIVLFLVGVFVLRALYVIGKGSSSSQTDIFIDDYELKKPVLIAMYWLTYNKRYLQLADHYIMDIDRVEFLVQQPKFRKLVYRGVLKELSDTRNWDISSKEAKEQAEKACDSLPNLISGK</sequence>
<keyword evidence="1" id="KW-0614">Plasmid</keyword>
<evidence type="ECO:0000313" key="1">
    <source>
        <dbReference type="EMBL" id="AEY78071.1"/>
    </source>
</evidence>
<dbReference type="RefSeq" id="WP_014343568.1">
    <property type="nucleotide sequence ID" value="NC_016850.1"/>
</dbReference>